<dbReference type="EMBL" id="PZQS01000003">
    <property type="protein sequence ID" value="PVD33257.1"/>
    <property type="molecule type" value="Genomic_DNA"/>
</dbReference>
<evidence type="ECO:0008006" key="5">
    <source>
        <dbReference type="Google" id="ProtNLM"/>
    </source>
</evidence>
<dbReference type="AlphaFoldDB" id="A0A2T7PIN4"/>
<organism evidence="3 4">
    <name type="scientific">Pomacea canaliculata</name>
    <name type="common">Golden apple snail</name>
    <dbReference type="NCBI Taxonomy" id="400727"/>
    <lineage>
        <taxon>Eukaryota</taxon>
        <taxon>Metazoa</taxon>
        <taxon>Spiralia</taxon>
        <taxon>Lophotrochozoa</taxon>
        <taxon>Mollusca</taxon>
        <taxon>Gastropoda</taxon>
        <taxon>Caenogastropoda</taxon>
        <taxon>Architaenioglossa</taxon>
        <taxon>Ampullarioidea</taxon>
        <taxon>Ampullariidae</taxon>
        <taxon>Pomacea</taxon>
    </lineage>
</organism>
<evidence type="ECO:0000313" key="3">
    <source>
        <dbReference type="EMBL" id="PVD33257.1"/>
    </source>
</evidence>
<name>A0A2T7PIN4_POMCA</name>
<keyword evidence="2" id="KW-0732">Signal</keyword>
<comment type="caution">
    <text evidence="3">The sequence shown here is derived from an EMBL/GenBank/DDBJ whole genome shotgun (WGS) entry which is preliminary data.</text>
</comment>
<feature type="chain" id="PRO_5015787907" description="Chitin-binding type-2 domain-containing protein" evidence="2">
    <location>
        <begin position="19"/>
        <end position="230"/>
    </location>
</feature>
<accession>A0A2T7PIN4</accession>
<feature type="region of interest" description="Disordered" evidence="1">
    <location>
        <begin position="75"/>
        <end position="101"/>
    </location>
</feature>
<sequence length="230" mass="24677">MNLGMVLTLMVLAELGLCQQCPPSSVAFSVVATPSCYSYGLCFRGRYSGTLACPSKTAFDPAKAAARWRPTMRVPRVKAKHGPSCPAQSRPQTRSTQTTVEDVHRVTTSCAKMVSCPSSRAREDSSLTKAPTGAWRPQSCHVGLGALCAGQARREGVSQCTRITHKDVRHPSLLYALQMDLCPVSLVLKVSSTTAPSKAATTSTTSCAAKMCRRSKPSLLFEDSKLVIHS</sequence>
<evidence type="ECO:0000313" key="4">
    <source>
        <dbReference type="Proteomes" id="UP000245119"/>
    </source>
</evidence>
<evidence type="ECO:0000256" key="2">
    <source>
        <dbReference type="SAM" id="SignalP"/>
    </source>
</evidence>
<protein>
    <recommendedName>
        <fullName evidence="5">Chitin-binding type-2 domain-containing protein</fullName>
    </recommendedName>
</protein>
<dbReference type="Proteomes" id="UP000245119">
    <property type="component" value="Linkage Group LG3"/>
</dbReference>
<gene>
    <name evidence="3" type="ORF">C0Q70_04510</name>
</gene>
<feature type="signal peptide" evidence="2">
    <location>
        <begin position="1"/>
        <end position="18"/>
    </location>
</feature>
<feature type="compositionally biased region" description="Low complexity" evidence="1">
    <location>
        <begin position="88"/>
        <end position="99"/>
    </location>
</feature>
<proteinExistence type="predicted"/>
<reference evidence="3 4" key="1">
    <citation type="submission" date="2018-04" db="EMBL/GenBank/DDBJ databases">
        <title>The genome of golden apple snail Pomacea canaliculata provides insight into stress tolerance and invasive adaptation.</title>
        <authorList>
            <person name="Liu C."/>
            <person name="Liu B."/>
            <person name="Ren Y."/>
            <person name="Zhang Y."/>
            <person name="Wang H."/>
            <person name="Li S."/>
            <person name="Jiang F."/>
            <person name="Yin L."/>
            <person name="Zhang G."/>
            <person name="Qian W."/>
            <person name="Fan W."/>
        </authorList>
    </citation>
    <scope>NUCLEOTIDE SEQUENCE [LARGE SCALE GENOMIC DNA]</scope>
    <source>
        <strain evidence="3">SZHN2017</strain>
        <tissue evidence="3">Muscle</tissue>
    </source>
</reference>
<evidence type="ECO:0000256" key="1">
    <source>
        <dbReference type="SAM" id="MobiDB-lite"/>
    </source>
</evidence>
<keyword evidence="4" id="KW-1185">Reference proteome</keyword>